<dbReference type="EMBL" id="CP012275">
    <property type="protein sequence ID" value="AMV63069.1"/>
    <property type="molecule type" value="Genomic_DNA"/>
</dbReference>
<dbReference type="GO" id="GO:0019748">
    <property type="term" value="P:secondary metabolic process"/>
    <property type="evidence" value="ECO:0007669"/>
    <property type="project" value="TreeGrafter"/>
</dbReference>
<evidence type="ECO:0000313" key="3">
    <source>
        <dbReference type="EMBL" id="AMV63069.1"/>
    </source>
</evidence>
<gene>
    <name evidence="3" type="ORF">ADU70_1589</name>
    <name evidence="4" type="ORF">ADU72_1108</name>
</gene>
<dbReference type="InterPro" id="IPR032466">
    <property type="entry name" value="Metal_Hydrolase"/>
</dbReference>
<dbReference type="EMBL" id="CP012288">
    <property type="protein sequence ID" value="AMV67041.1"/>
    <property type="molecule type" value="Genomic_DNA"/>
</dbReference>
<accession>A0A0R2HQ05</accession>
<dbReference type="Pfam" id="PF04909">
    <property type="entry name" value="Amidohydro_2"/>
    <property type="match status" value="1"/>
</dbReference>
<dbReference type="GO" id="GO:0016787">
    <property type="term" value="F:hydrolase activity"/>
    <property type="evidence" value="ECO:0007669"/>
    <property type="project" value="InterPro"/>
</dbReference>
<evidence type="ECO:0000256" key="1">
    <source>
        <dbReference type="ARBA" id="ARBA00023239"/>
    </source>
</evidence>
<evidence type="ECO:0000259" key="2">
    <source>
        <dbReference type="Pfam" id="PF04909"/>
    </source>
</evidence>
<organism evidence="3 6">
    <name type="scientific">Pediococcus damnosus</name>
    <dbReference type="NCBI Taxonomy" id="51663"/>
    <lineage>
        <taxon>Bacteria</taxon>
        <taxon>Bacillati</taxon>
        <taxon>Bacillota</taxon>
        <taxon>Bacilli</taxon>
        <taxon>Lactobacillales</taxon>
        <taxon>Lactobacillaceae</taxon>
        <taxon>Pediococcus</taxon>
    </lineage>
</organism>
<dbReference type="Proteomes" id="UP000076405">
    <property type="component" value="Chromosome"/>
</dbReference>
<dbReference type="OrthoDB" id="9777673at2"/>
<keyword evidence="5" id="KW-1185">Reference proteome</keyword>
<evidence type="ECO:0000313" key="5">
    <source>
        <dbReference type="Proteomes" id="UP000076244"/>
    </source>
</evidence>
<protein>
    <submittedName>
        <fullName evidence="3">2-amino-3-carboxymuconate-6-semialdehyde decarboxylase</fullName>
        <ecNumber evidence="3">4.1.1.45</ecNumber>
    </submittedName>
</protein>
<dbReference type="AlphaFoldDB" id="A0A0R2HQ05"/>
<dbReference type="InterPro" id="IPR006680">
    <property type="entry name" value="Amidohydro-rel"/>
</dbReference>
<dbReference type="InterPro" id="IPR032465">
    <property type="entry name" value="ACMSD"/>
</dbReference>
<dbReference type="PANTHER" id="PTHR21240">
    <property type="entry name" value="2-AMINO-3-CARBOXYLMUCONATE-6-SEMIALDEHYDE DECARBOXYLASE"/>
    <property type="match status" value="1"/>
</dbReference>
<sequence>MKLITAEEHISMPYANKIINDYLKTQPADPKAMKEFGRSFAEGLVAYSVSQDEMQDVDEKRLKYMDDNGIDVQILSYGDASTNPDMLPSDQSIPLTQRINTDIAATVKRHPDRYLGLATLPISDPEAAAQELKRSVNELGLKGALILGTAKGGQFLDAPKFLPIFEMAAKLDVPLYIHPSMPTETIRKNYYSGMNPIGFNAIMSTPGWGWHMEAGLHVTRLILSGLFDKFPNLKLISGHWGEFVPYFLERLDEATTPVVGNPLKHPVSYYYKRNVYVTPSGMYTWPQMQLVLTEMGADHVVWAQDYPYIKGNAKDFLANTDISDADKEKIAHGNIEKLLKLK</sequence>
<dbReference type="RefSeq" id="WP_046871415.1">
    <property type="nucleotide sequence ID" value="NZ_BAAAXI010000186.1"/>
</dbReference>
<dbReference type="Gene3D" id="3.20.20.140">
    <property type="entry name" value="Metal-dependent hydrolases"/>
    <property type="match status" value="1"/>
</dbReference>
<dbReference type="Proteomes" id="UP000076244">
    <property type="component" value="Chromosome"/>
</dbReference>
<dbReference type="GO" id="GO:0001760">
    <property type="term" value="F:aminocarboxymuconate-semialdehyde decarboxylase activity"/>
    <property type="evidence" value="ECO:0007669"/>
    <property type="project" value="UniProtKB-EC"/>
</dbReference>
<dbReference type="KEGG" id="pdm:ADU72_1108"/>
<name>A0A0R2HQ05_9LACO</name>
<evidence type="ECO:0000313" key="6">
    <source>
        <dbReference type="Proteomes" id="UP000076405"/>
    </source>
</evidence>
<feature type="domain" description="Amidohydrolase-related" evidence="2">
    <location>
        <begin position="59"/>
        <end position="341"/>
    </location>
</feature>
<proteinExistence type="predicted"/>
<dbReference type="EC" id="4.1.1.45" evidence="3"/>
<evidence type="ECO:0000313" key="4">
    <source>
        <dbReference type="EMBL" id="AMV67041.1"/>
    </source>
</evidence>
<dbReference type="PANTHER" id="PTHR21240:SF30">
    <property type="entry name" value="AMIDOHYDROLASE-RELATED DOMAIN-CONTAINING PROTEIN-RELATED"/>
    <property type="match status" value="1"/>
</dbReference>
<reference evidence="5 6" key="1">
    <citation type="journal article" date="2016" name="PLoS ONE">
        <title>The Identification of Novel Diagnostic Marker Genes for the Detection of Beer Spoiling Pediococcus damnosus Strains Using the BlAst Diagnostic Gene findEr.</title>
        <authorList>
            <person name="Behr J."/>
            <person name="Geissler A.J."/>
            <person name="Schmid J."/>
            <person name="Zehe A."/>
            <person name="Vogel R.F."/>
        </authorList>
    </citation>
    <scope>NUCLEOTIDE SEQUENCE [LARGE SCALE GENOMIC DNA]</scope>
    <source>
        <strain evidence="3 6">TMW 2.1533</strain>
        <strain evidence="4 5">TMW 2.1535</strain>
    </source>
</reference>
<dbReference type="GeneID" id="57276388"/>
<dbReference type="SUPFAM" id="SSF51556">
    <property type="entry name" value="Metallo-dependent hydrolases"/>
    <property type="match status" value="1"/>
</dbReference>
<dbReference type="GO" id="GO:0005829">
    <property type="term" value="C:cytosol"/>
    <property type="evidence" value="ECO:0007669"/>
    <property type="project" value="TreeGrafter"/>
</dbReference>
<keyword evidence="1 3" id="KW-0456">Lyase</keyword>